<dbReference type="InterPro" id="IPR019933">
    <property type="entry name" value="DivIVA_domain"/>
</dbReference>
<dbReference type="NCBIfam" id="TIGR03544">
    <property type="entry name" value="DivI1A_domain"/>
    <property type="match status" value="1"/>
</dbReference>
<protein>
    <submittedName>
        <fullName evidence="1">DivIVA domain-containing protein</fullName>
    </submittedName>
</protein>
<keyword evidence="2" id="KW-1185">Reference proteome</keyword>
<sequence length="184" mass="20520">MPDLFPRAGATKLGYRRDDVDAYFAQARHVYEQPGAADDLASFDVRRASFGLARGGYSTASVDSALDRLEVAFSARVKERFIKEHGQDAWMAQLAERAQSLYPRLRRPAGERFDRPSGLHGGYAQADVDQLLDRLTAFFDQGKPLTADELRSATFKRRSSWAAYEERVVDAYLARAVDILLGAA</sequence>
<comment type="caution">
    <text evidence="1">The sequence shown here is derived from an EMBL/GenBank/DDBJ whole genome shotgun (WGS) entry which is preliminary data.</text>
</comment>
<dbReference type="EMBL" id="BONR01000002">
    <property type="protein sequence ID" value="GIG54205.1"/>
    <property type="molecule type" value="Genomic_DNA"/>
</dbReference>
<dbReference type="AlphaFoldDB" id="A0A919UJU5"/>
<reference evidence="1" key="1">
    <citation type="submission" date="2021-01" db="EMBL/GenBank/DDBJ databases">
        <title>Whole genome shotgun sequence of Demequina activiva NBRC 110675.</title>
        <authorList>
            <person name="Komaki H."/>
            <person name="Tamura T."/>
        </authorList>
    </citation>
    <scope>NUCLEOTIDE SEQUENCE</scope>
    <source>
        <strain evidence="1">NBRC 110675</strain>
    </source>
</reference>
<dbReference type="InterPro" id="IPR019932">
    <property type="entry name" value="CHP03543"/>
</dbReference>
<evidence type="ECO:0000313" key="2">
    <source>
        <dbReference type="Proteomes" id="UP000652354"/>
    </source>
</evidence>
<dbReference type="Proteomes" id="UP000652354">
    <property type="component" value="Unassembled WGS sequence"/>
</dbReference>
<organism evidence="1 2">
    <name type="scientific">Demequina activiva</name>
    <dbReference type="NCBI Taxonomy" id="1582364"/>
    <lineage>
        <taxon>Bacteria</taxon>
        <taxon>Bacillati</taxon>
        <taxon>Actinomycetota</taxon>
        <taxon>Actinomycetes</taxon>
        <taxon>Micrococcales</taxon>
        <taxon>Demequinaceae</taxon>
        <taxon>Demequina</taxon>
    </lineage>
</organism>
<name>A0A919UJU5_9MICO</name>
<gene>
    <name evidence="1" type="ORF">Dac01nite_09570</name>
</gene>
<dbReference type="RefSeq" id="WP_203653781.1">
    <property type="nucleotide sequence ID" value="NZ_BONR01000002.1"/>
</dbReference>
<accession>A0A919UJU5</accession>
<evidence type="ECO:0000313" key="1">
    <source>
        <dbReference type="EMBL" id="GIG54205.1"/>
    </source>
</evidence>
<proteinExistence type="predicted"/>
<dbReference type="NCBIfam" id="TIGR03543">
    <property type="entry name" value="divI1A_rptt_fam"/>
    <property type="match status" value="1"/>
</dbReference>